<proteinExistence type="predicted"/>
<reference evidence="1" key="1">
    <citation type="submission" date="2023-08" db="EMBL/GenBank/DDBJ databases">
        <title>A de novo genome assembly of Solanum verrucosum Schlechtendal, a Mexican diploid species geographically isolated from the other diploid A-genome species in potato relatives.</title>
        <authorList>
            <person name="Hosaka K."/>
        </authorList>
    </citation>
    <scope>NUCLEOTIDE SEQUENCE</scope>
    <source>
        <tissue evidence="1">Young leaves</tissue>
    </source>
</reference>
<dbReference type="AlphaFoldDB" id="A0AAF0QUC9"/>
<organism evidence="1 2">
    <name type="scientific">Solanum verrucosum</name>
    <dbReference type="NCBI Taxonomy" id="315347"/>
    <lineage>
        <taxon>Eukaryota</taxon>
        <taxon>Viridiplantae</taxon>
        <taxon>Streptophyta</taxon>
        <taxon>Embryophyta</taxon>
        <taxon>Tracheophyta</taxon>
        <taxon>Spermatophyta</taxon>
        <taxon>Magnoliopsida</taxon>
        <taxon>eudicotyledons</taxon>
        <taxon>Gunneridae</taxon>
        <taxon>Pentapetalae</taxon>
        <taxon>asterids</taxon>
        <taxon>lamiids</taxon>
        <taxon>Solanales</taxon>
        <taxon>Solanaceae</taxon>
        <taxon>Solanoideae</taxon>
        <taxon>Solaneae</taxon>
        <taxon>Solanum</taxon>
    </lineage>
</organism>
<keyword evidence="2" id="KW-1185">Reference proteome</keyword>
<evidence type="ECO:0000313" key="1">
    <source>
        <dbReference type="EMBL" id="WMV30477.1"/>
    </source>
</evidence>
<sequence>MINFLRSSKNYMFCFCSSAVISSRPLAHSPRSRLTLETVDKRYQRFFSEECRSV</sequence>
<evidence type="ECO:0000313" key="2">
    <source>
        <dbReference type="Proteomes" id="UP001234989"/>
    </source>
</evidence>
<accession>A0AAF0QUC9</accession>
<gene>
    <name evidence="1" type="ORF">MTR67_023862</name>
</gene>
<protein>
    <submittedName>
        <fullName evidence="1">Uncharacterized protein</fullName>
    </submittedName>
</protein>
<dbReference type="Proteomes" id="UP001234989">
    <property type="component" value="Chromosome 5"/>
</dbReference>
<dbReference type="EMBL" id="CP133616">
    <property type="protein sequence ID" value="WMV30477.1"/>
    <property type="molecule type" value="Genomic_DNA"/>
</dbReference>
<name>A0AAF0QUC9_SOLVR</name>